<dbReference type="CDD" id="cd01651">
    <property type="entry name" value="RT_G2_intron"/>
    <property type="match status" value="1"/>
</dbReference>
<accession>A0A8T4IRI5</accession>
<organism evidence="2 3">
    <name type="scientific">Streptomyces daliensis</name>
    <dbReference type="NCBI Taxonomy" id="299421"/>
    <lineage>
        <taxon>Bacteria</taxon>
        <taxon>Bacillati</taxon>
        <taxon>Actinomycetota</taxon>
        <taxon>Actinomycetes</taxon>
        <taxon>Kitasatosporales</taxon>
        <taxon>Streptomycetaceae</taxon>
        <taxon>Streptomyces</taxon>
    </lineage>
</organism>
<dbReference type="PANTHER" id="PTHR34047:SF8">
    <property type="entry name" value="PROTEIN YKFC"/>
    <property type="match status" value="1"/>
</dbReference>
<dbReference type="NCBIfam" id="TIGR04416">
    <property type="entry name" value="group_II_RT_mat"/>
    <property type="match status" value="1"/>
</dbReference>
<keyword evidence="2" id="KW-0695">RNA-directed DNA polymerase</keyword>
<dbReference type="EC" id="2.7.7.49" evidence="2"/>
<dbReference type="Proteomes" id="UP000675554">
    <property type="component" value="Unassembled WGS sequence"/>
</dbReference>
<dbReference type="InterPro" id="IPR000477">
    <property type="entry name" value="RT_dom"/>
</dbReference>
<dbReference type="GO" id="GO:0003964">
    <property type="term" value="F:RNA-directed DNA polymerase activity"/>
    <property type="evidence" value="ECO:0007669"/>
    <property type="project" value="UniProtKB-KW"/>
</dbReference>
<keyword evidence="2" id="KW-0808">Transferase</keyword>
<comment type="caution">
    <text evidence="2">The sequence shown here is derived from an EMBL/GenBank/DDBJ whole genome shotgun (WGS) entry which is preliminary data.</text>
</comment>
<gene>
    <name evidence="2" type="primary">ltrA</name>
    <name evidence="2" type="ORF">KDA82_18145</name>
</gene>
<protein>
    <submittedName>
        <fullName evidence="2">Group II intron reverse transcriptase/maturase</fullName>
        <ecNumber evidence="2">2.7.7.49</ecNumber>
    </submittedName>
</protein>
<keyword evidence="3" id="KW-1185">Reference proteome</keyword>
<dbReference type="PANTHER" id="PTHR34047">
    <property type="entry name" value="NUCLEAR INTRON MATURASE 1, MITOCHONDRIAL-RELATED"/>
    <property type="match status" value="1"/>
</dbReference>
<dbReference type="InterPro" id="IPR043502">
    <property type="entry name" value="DNA/RNA_pol_sf"/>
</dbReference>
<reference evidence="2" key="1">
    <citation type="submission" date="2021-04" db="EMBL/GenBank/DDBJ databases">
        <title>Sequencing of actinobacteria type strains.</title>
        <authorList>
            <person name="Nguyen G.-S."/>
            <person name="Wentzel A."/>
        </authorList>
    </citation>
    <scope>NUCLEOTIDE SEQUENCE</scope>
    <source>
        <strain evidence="2">DSM 42095</strain>
    </source>
</reference>
<feature type="domain" description="Reverse transcriptase" evidence="1">
    <location>
        <begin position="65"/>
        <end position="314"/>
    </location>
</feature>
<name>A0A8T4IRI5_9ACTN</name>
<proteinExistence type="predicted"/>
<evidence type="ECO:0000259" key="1">
    <source>
        <dbReference type="PROSITE" id="PS50878"/>
    </source>
</evidence>
<sequence>MQRRLHHWAVDESGRRFDDLFNLVHHPCFLTVAWERVRNNPGRRTAGVDGVKPHGIGVYTERFLRGIREDVKSRGFRPSPVREVQIPKAGGKLRSLGIPTAADRVVQASLKLVLEPIFEADFLPCAYGFRPRRRAQDAIAEIHFLGTRGFRWVFEADIAKCFDEIDHGALMQRVCGRVSDKRVLHLVRAFLKSGILSEDAVTRFSDTGTPQGGILSPLLANIVLSGLDQHFDAKRRVLSSGWAMQRHLRAGGAKYRIVRYADDFVVMVSGSRQHAEALWDEVAEVLSPMGLRLSEEKTRVCHIDEGFDFLGFRIQRCRKRGTAKTHIYTWPSKKALNSIKTKVRELTRRNRHRTLADLLHQLTLVLRGWCHYFKHGVSKATFQYLDHFMWWRVTGWIRKRHPKLGWKTLRRRFWPDWQIREGKLELFRPHAVPVTRYRYR</sequence>
<dbReference type="AlphaFoldDB" id="A0A8T4IRI5"/>
<feature type="non-terminal residue" evidence="2">
    <location>
        <position position="440"/>
    </location>
</feature>
<evidence type="ECO:0000313" key="3">
    <source>
        <dbReference type="Proteomes" id="UP000675554"/>
    </source>
</evidence>
<dbReference type="SUPFAM" id="SSF56672">
    <property type="entry name" value="DNA/RNA polymerases"/>
    <property type="match status" value="1"/>
</dbReference>
<keyword evidence="2" id="KW-0548">Nucleotidyltransferase</keyword>
<dbReference type="PROSITE" id="PS50878">
    <property type="entry name" value="RT_POL"/>
    <property type="match status" value="1"/>
</dbReference>
<dbReference type="Pfam" id="PF08388">
    <property type="entry name" value="GIIM"/>
    <property type="match status" value="1"/>
</dbReference>
<dbReference type="InterPro" id="IPR030931">
    <property type="entry name" value="Group_II_RT_mat"/>
</dbReference>
<dbReference type="Pfam" id="PF00078">
    <property type="entry name" value="RVT_1"/>
    <property type="match status" value="1"/>
</dbReference>
<dbReference type="InterPro" id="IPR051083">
    <property type="entry name" value="GrpII_Intron_Splice-Mob/Def"/>
</dbReference>
<evidence type="ECO:0000313" key="2">
    <source>
        <dbReference type="EMBL" id="MBR7674906.1"/>
    </source>
</evidence>
<dbReference type="EMBL" id="JAGSMN010000407">
    <property type="protein sequence ID" value="MBR7674906.1"/>
    <property type="molecule type" value="Genomic_DNA"/>
</dbReference>
<dbReference type="InterPro" id="IPR013597">
    <property type="entry name" value="Mat_intron_G2"/>
</dbReference>